<protein>
    <submittedName>
        <fullName evidence="9">Carbohydrate ABC transporter membrane protein 2 (CUT1 family)</fullName>
    </submittedName>
</protein>
<dbReference type="Pfam" id="PF00528">
    <property type="entry name" value="BPD_transp_1"/>
    <property type="match status" value="1"/>
</dbReference>
<feature type="domain" description="ABC transmembrane type-1" evidence="8">
    <location>
        <begin position="92"/>
        <end position="293"/>
    </location>
</feature>
<keyword evidence="4 7" id="KW-0812">Transmembrane</keyword>
<sequence>MATATLDSQRIEGQDLKHKRVFSWSQPWIYLVALVALALSIGPVLFVVLGGFRTNPQLLLNPGGLPDPWVWSNYANILDPTTRFGPMFFGQVIASLSIALITTAAVVILGVSVAYAIARFNMKGGPVLFSIFAAGLMFPATIAILPTWMILQSIGLIGTWAGVIIPQVAFALPTTVVILTPFIRAIPKELEEAASLDGTTRTGFFFRILLPLAKPGMVTVGVLAFVGSWNSYMLPLFVLRVGGANVNIFGMDASVTLPLGVQAFQTQFSSSTTMIMAFTSLAMIPALIFFLAMEKHIVNGLSGAVKG</sequence>
<keyword evidence="10" id="KW-1185">Reference proteome</keyword>
<dbReference type="PANTHER" id="PTHR43744:SF12">
    <property type="entry name" value="ABC TRANSPORTER PERMEASE PROTEIN MG189-RELATED"/>
    <property type="match status" value="1"/>
</dbReference>
<gene>
    <name evidence="9" type="ORF">EV386_2226</name>
</gene>
<reference evidence="9 10" key="1">
    <citation type="submission" date="2019-02" db="EMBL/GenBank/DDBJ databases">
        <title>Sequencing the genomes of 1000 actinobacteria strains.</title>
        <authorList>
            <person name="Klenk H.-P."/>
        </authorList>
    </citation>
    <scope>NUCLEOTIDE SEQUENCE [LARGE SCALE GENOMIC DNA]</scope>
    <source>
        <strain evidence="9 10">DSM 16932</strain>
    </source>
</reference>
<feature type="transmembrane region" description="Helical" evidence="7">
    <location>
        <begin position="204"/>
        <end position="226"/>
    </location>
</feature>
<accession>A0A4Q7M5J1</accession>
<comment type="similarity">
    <text evidence="7">Belongs to the binding-protein-dependent transport system permease family.</text>
</comment>
<evidence type="ECO:0000256" key="5">
    <source>
        <dbReference type="ARBA" id="ARBA00022989"/>
    </source>
</evidence>
<evidence type="ECO:0000256" key="4">
    <source>
        <dbReference type="ARBA" id="ARBA00022692"/>
    </source>
</evidence>
<keyword evidence="6 7" id="KW-0472">Membrane</keyword>
<evidence type="ECO:0000256" key="3">
    <source>
        <dbReference type="ARBA" id="ARBA00022475"/>
    </source>
</evidence>
<evidence type="ECO:0000313" key="9">
    <source>
        <dbReference type="EMBL" id="RZS61912.1"/>
    </source>
</evidence>
<feature type="transmembrane region" description="Helical" evidence="7">
    <location>
        <begin position="274"/>
        <end position="293"/>
    </location>
</feature>
<dbReference type="SUPFAM" id="SSF161098">
    <property type="entry name" value="MetI-like"/>
    <property type="match status" value="1"/>
</dbReference>
<name>A0A4Q7M5J1_9MICO</name>
<dbReference type="Proteomes" id="UP000293852">
    <property type="component" value="Unassembled WGS sequence"/>
</dbReference>
<dbReference type="PROSITE" id="PS50928">
    <property type="entry name" value="ABC_TM1"/>
    <property type="match status" value="1"/>
</dbReference>
<feature type="transmembrane region" description="Helical" evidence="7">
    <location>
        <begin position="28"/>
        <end position="52"/>
    </location>
</feature>
<dbReference type="InterPro" id="IPR035906">
    <property type="entry name" value="MetI-like_sf"/>
</dbReference>
<evidence type="ECO:0000256" key="2">
    <source>
        <dbReference type="ARBA" id="ARBA00022448"/>
    </source>
</evidence>
<dbReference type="EMBL" id="SGWX01000001">
    <property type="protein sequence ID" value="RZS61912.1"/>
    <property type="molecule type" value="Genomic_DNA"/>
</dbReference>
<comment type="caution">
    <text evidence="9">The sequence shown here is derived from an EMBL/GenBank/DDBJ whole genome shotgun (WGS) entry which is preliminary data.</text>
</comment>
<evidence type="ECO:0000256" key="7">
    <source>
        <dbReference type="RuleBase" id="RU363032"/>
    </source>
</evidence>
<feature type="transmembrane region" description="Helical" evidence="7">
    <location>
        <begin position="127"/>
        <end position="151"/>
    </location>
</feature>
<dbReference type="InterPro" id="IPR000515">
    <property type="entry name" value="MetI-like"/>
</dbReference>
<organism evidence="9 10">
    <name type="scientific">Xylanimonas ulmi</name>
    <dbReference type="NCBI Taxonomy" id="228973"/>
    <lineage>
        <taxon>Bacteria</taxon>
        <taxon>Bacillati</taxon>
        <taxon>Actinomycetota</taxon>
        <taxon>Actinomycetes</taxon>
        <taxon>Micrococcales</taxon>
        <taxon>Promicromonosporaceae</taxon>
        <taxon>Xylanimonas</taxon>
    </lineage>
</organism>
<dbReference type="AlphaFoldDB" id="A0A4Q7M5J1"/>
<dbReference type="OrthoDB" id="9794684at2"/>
<keyword evidence="3" id="KW-1003">Cell membrane</keyword>
<comment type="subcellular location">
    <subcellularLocation>
        <location evidence="1 7">Cell membrane</location>
        <topology evidence="1 7">Multi-pass membrane protein</topology>
    </subcellularLocation>
</comment>
<feature type="transmembrane region" description="Helical" evidence="7">
    <location>
        <begin position="157"/>
        <end position="183"/>
    </location>
</feature>
<evidence type="ECO:0000256" key="1">
    <source>
        <dbReference type="ARBA" id="ARBA00004651"/>
    </source>
</evidence>
<keyword evidence="5 7" id="KW-1133">Transmembrane helix</keyword>
<evidence type="ECO:0000256" key="6">
    <source>
        <dbReference type="ARBA" id="ARBA00023136"/>
    </source>
</evidence>
<dbReference type="GO" id="GO:0055085">
    <property type="term" value="P:transmembrane transport"/>
    <property type="evidence" value="ECO:0007669"/>
    <property type="project" value="InterPro"/>
</dbReference>
<evidence type="ECO:0000313" key="10">
    <source>
        <dbReference type="Proteomes" id="UP000293852"/>
    </source>
</evidence>
<keyword evidence="2 7" id="KW-0813">Transport</keyword>
<dbReference type="Gene3D" id="1.10.3720.10">
    <property type="entry name" value="MetI-like"/>
    <property type="match status" value="1"/>
</dbReference>
<dbReference type="RefSeq" id="WP_130414966.1">
    <property type="nucleotide sequence ID" value="NZ_SGWX01000001.1"/>
</dbReference>
<evidence type="ECO:0000259" key="8">
    <source>
        <dbReference type="PROSITE" id="PS50928"/>
    </source>
</evidence>
<dbReference type="PANTHER" id="PTHR43744">
    <property type="entry name" value="ABC TRANSPORTER PERMEASE PROTEIN MG189-RELATED-RELATED"/>
    <property type="match status" value="1"/>
</dbReference>
<feature type="transmembrane region" description="Helical" evidence="7">
    <location>
        <begin position="88"/>
        <end position="115"/>
    </location>
</feature>
<dbReference type="GO" id="GO:0005886">
    <property type="term" value="C:plasma membrane"/>
    <property type="evidence" value="ECO:0007669"/>
    <property type="project" value="UniProtKB-SubCell"/>
</dbReference>
<proteinExistence type="inferred from homology"/>
<dbReference type="CDD" id="cd06261">
    <property type="entry name" value="TM_PBP2"/>
    <property type="match status" value="1"/>
</dbReference>